<keyword evidence="1" id="KW-0732">Signal</keyword>
<evidence type="ECO:0000256" key="1">
    <source>
        <dbReference type="SAM" id="SignalP"/>
    </source>
</evidence>
<evidence type="ECO:0000313" key="3">
    <source>
        <dbReference type="EMBL" id="UTY34497.1"/>
    </source>
</evidence>
<dbReference type="RefSeq" id="WP_044978126.1">
    <property type="nucleotide sequence ID" value="NZ_CP009228.1"/>
</dbReference>
<dbReference type="EMBL" id="CP038802">
    <property type="protein sequence ID" value="UTY29639.1"/>
    <property type="molecule type" value="Genomic_DNA"/>
</dbReference>
<dbReference type="AlphaFoldDB" id="A0AAE9MX99"/>
<dbReference type="KEGG" id="tpk:JO40_04110"/>
<gene>
    <name evidence="3" type="ORF">E4N74_11145</name>
    <name evidence="2" type="ORF">E4N76_12185</name>
</gene>
<feature type="signal peptide" evidence="1">
    <location>
        <begin position="1"/>
        <end position="21"/>
    </location>
</feature>
<evidence type="ECO:0000313" key="5">
    <source>
        <dbReference type="Proteomes" id="UP001059401"/>
    </source>
</evidence>
<protein>
    <submittedName>
        <fullName evidence="3">Uncharacterized protein</fullName>
    </submittedName>
</protein>
<evidence type="ECO:0000313" key="2">
    <source>
        <dbReference type="EMBL" id="UTY29639.1"/>
    </source>
</evidence>
<accession>A0AAE9MX99</accession>
<sequence>MKNKRICILCILLLLLQNIFADDEREMNVLILLENNSNSTLLYKGWIPKSHDESAILNKDLCNALISMDRKIKKAKLISINNVEKACIIDGEYKVEYLLTGKKYEIQNNYWMYESESKKFYRCDILNELQIIYDCYSYSDFYSRYYLQDTLNIADCKDINFIKWLFTHETDIQIKDKSIEIIEKQYSNGIPTNIEQLPYYYIIKISNEEYNQYKKIYKKSSDWKIFKNSEISFRFITKFDLCCVIKENELIFGFGNMDMIHP</sequence>
<reference evidence="3" key="1">
    <citation type="submission" date="2019-04" db="EMBL/GenBank/DDBJ databases">
        <title>Whole genome sequencing of oral phylogroup 2 treponemes.</title>
        <authorList>
            <person name="Chan Y."/>
            <person name="Zeng H.H."/>
            <person name="Yu X.L."/>
            <person name="Leung W.K."/>
            <person name="Watt R.M."/>
        </authorList>
    </citation>
    <scope>NUCLEOTIDE SEQUENCE</scope>
    <source>
        <strain evidence="3">OMZ 835</strain>
        <strain evidence="2">OMZ 847</strain>
    </source>
</reference>
<keyword evidence="5" id="KW-1185">Reference proteome</keyword>
<evidence type="ECO:0000313" key="4">
    <source>
        <dbReference type="Proteomes" id="UP001058682"/>
    </source>
</evidence>
<organism evidence="3 4">
    <name type="scientific">Treponema putidum</name>
    <dbReference type="NCBI Taxonomy" id="221027"/>
    <lineage>
        <taxon>Bacteria</taxon>
        <taxon>Pseudomonadati</taxon>
        <taxon>Spirochaetota</taxon>
        <taxon>Spirochaetia</taxon>
        <taxon>Spirochaetales</taxon>
        <taxon>Treponemataceae</taxon>
        <taxon>Treponema</taxon>
    </lineage>
</organism>
<name>A0AAE9MX99_9SPIR</name>
<feature type="chain" id="PRO_5042127510" evidence="1">
    <location>
        <begin position="22"/>
        <end position="262"/>
    </location>
</feature>
<dbReference type="EMBL" id="CP038804">
    <property type="protein sequence ID" value="UTY34497.1"/>
    <property type="molecule type" value="Genomic_DNA"/>
</dbReference>
<dbReference type="Proteomes" id="UP001058682">
    <property type="component" value="Chromosome"/>
</dbReference>
<dbReference type="Proteomes" id="UP001059401">
    <property type="component" value="Chromosome"/>
</dbReference>
<proteinExistence type="predicted"/>